<dbReference type="KEGG" id="bgok:Pr1d_02980"/>
<evidence type="ECO:0000313" key="2">
    <source>
        <dbReference type="Proteomes" id="UP000323917"/>
    </source>
</evidence>
<dbReference type="AlphaFoldDB" id="A0A5B9Q1W9"/>
<dbReference type="OrthoDB" id="115545at2"/>
<organism evidence="1 2">
    <name type="scientific">Bythopirellula goksoeyrii</name>
    <dbReference type="NCBI Taxonomy" id="1400387"/>
    <lineage>
        <taxon>Bacteria</taxon>
        <taxon>Pseudomonadati</taxon>
        <taxon>Planctomycetota</taxon>
        <taxon>Planctomycetia</taxon>
        <taxon>Pirellulales</taxon>
        <taxon>Lacipirellulaceae</taxon>
        <taxon>Bythopirellula</taxon>
    </lineage>
</organism>
<protein>
    <recommendedName>
        <fullName evidence="3">HEAT repeat protein</fullName>
    </recommendedName>
</protein>
<dbReference type="SUPFAM" id="SSF48371">
    <property type="entry name" value="ARM repeat"/>
    <property type="match status" value="1"/>
</dbReference>
<gene>
    <name evidence="1" type="ORF">Pr1d_02980</name>
</gene>
<keyword evidence="2" id="KW-1185">Reference proteome</keyword>
<accession>A0A5B9Q1W9</accession>
<evidence type="ECO:0008006" key="3">
    <source>
        <dbReference type="Google" id="ProtNLM"/>
    </source>
</evidence>
<dbReference type="Proteomes" id="UP000323917">
    <property type="component" value="Chromosome"/>
</dbReference>
<sequence>MSQTPSTEISLLRDCEAKPEHPECESWLRKALLSSNNRTVARAARLIGDQKRKSLADELRQAYDGFLAEEGKLDPGCLAKTALAEVLRQYEYPDSEFFLTGIRYRQYEPVYGGSSDSAAELRAICGFALIQQSHSQAMSELVELLTDPEKTSRAGAARAIAHGGGEASEWLLRLKISCGDPSPEVMGECFLGLLRLNPNEGIPRIAKYLNHSNKDLACEAALALGETRIPAAFPPLQQQLNRTQDGELERALLMAMGMLSLPESVEFLLAMVNEGNYARATAAIQALAHSRDSASVKSRLTKLVNEPANARLQRELKDAFGE</sequence>
<evidence type="ECO:0000313" key="1">
    <source>
        <dbReference type="EMBL" id="QEG33037.1"/>
    </source>
</evidence>
<dbReference type="InterPro" id="IPR011989">
    <property type="entry name" value="ARM-like"/>
</dbReference>
<reference evidence="1 2" key="1">
    <citation type="submission" date="2019-08" db="EMBL/GenBank/DDBJ databases">
        <title>Deep-cultivation of Planctomycetes and their phenomic and genomic characterization uncovers novel biology.</title>
        <authorList>
            <person name="Wiegand S."/>
            <person name="Jogler M."/>
            <person name="Boedeker C."/>
            <person name="Pinto D."/>
            <person name="Vollmers J."/>
            <person name="Rivas-Marin E."/>
            <person name="Kohn T."/>
            <person name="Peeters S.H."/>
            <person name="Heuer A."/>
            <person name="Rast P."/>
            <person name="Oberbeckmann S."/>
            <person name="Bunk B."/>
            <person name="Jeske O."/>
            <person name="Meyerdierks A."/>
            <person name="Storesund J.E."/>
            <person name="Kallscheuer N."/>
            <person name="Luecker S."/>
            <person name="Lage O.M."/>
            <person name="Pohl T."/>
            <person name="Merkel B.J."/>
            <person name="Hornburger P."/>
            <person name="Mueller R.-W."/>
            <person name="Bruemmer F."/>
            <person name="Labrenz M."/>
            <person name="Spormann A.M."/>
            <person name="Op den Camp H."/>
            <person name="Overmann J."/>
            <person name="Amann R."/>
            <person name="Jetten M.S.M."/>
            <person name="Mascher T."/>
            <person name="Medema M.H."/>
            <person name="Devos D.P."/>
            <person name="Kaster A.-K."/>
            <person name="Ovreas L."/>
            <person name="Rohde M."/>
            <person name="Galperin M.Y."/>
            <person name="Jogler C."/>
        </authorList>
    </citation>
    <scope>NUCLEOTIDE SEQUENCE [LARGE SCALE GENOMIC DNA]</scope>
    <source>
        <strain evidence="1 2">Pr1d</strain>
    </source>
</reference>
<dbReference type="Pfam" id="PF13646">
    <property type="entry name" value="HEAT_2"/>
    <property type="match status" value="1"/>
</dbReference>
<dbReference type="EMBL" id="CP042913">
    <property type="protein sequence ID" value="QEG33037.1"/>
    <property type="molecule type" value="Genomic_DNA"/>
</dbReference>
<dbReference type="Gene3D" id="1.25.10.10">
    <property type="entry name" value="Leucine-rich Repeat Variant"/>
    <property type="match status" value="1"/>
</dbReference>
<dbReference type="RefSeq" id="WP_148071847.1">
    <property type="nucleotide sequence ID" value="NZ_CP042913.1"/>
</dbReference>
<dbReference type="InterPro" id="IPR016024">
    <property type="entry name" value="ARM-type_fold"/>
</dbReference>
<name>A0A5B9Q1W9_9BACT</name>
<proteinExistence type="predicted"/>